<dbReference type="PANTHER" id="PTHR33571:SF14">
    <property type="entry name" value="PROTEIN ADENYLYLTRANSFERASE MJ0435-RELATED"/>
    <property type="match status" value="1"/>
</dbReference>
<evidence type="ECO:0000256" key="2">
    <source>
        <dbReference type="ARBA" id="ARBA00022649"/>
    </source>
</evidence>
<evidence type="ECO:0000256" key="5">
    <source>
        <dbReference type="ARBA" id="ARBA00022723"/>
    </source>
</evidence>
<protein>
    <submittedName>
        <fullName evidence="11">DNA polymerase subunit beta</fullName>
    </submittedName>
</protein>
<comment type="similarity">
    <text evidence="9">Belongs to the MntA antitoxin family.</text>
</comment>
<evidence type="ECO:0000313" key="11">
    <source>
        <dbReference type="EMBL" id="NMG19334.1"/>
    </source>
</evidence>
<comment type="caution">
    <text evidence="11">The sequence shown here is derived from an EMBL/GenBank/DDBJ whole genome shotgun (WGS) entry which is preliminary data.</text>
</comment>
<dbReference type="SUPFAM" id="SSF81301">
    <property type="entry name" value="Nucleotidyltransferase"/>
    <property type="match status" value="1"/>
</dbReference>
<dbReference type="InterPro" id="IPR052038">
    <property type="entry name" value="Type-VII_TA_antitoxin"/>
</dbReference>
<dbReference type="EMBL" id="QMEB01000040">
    <property type="protein sequence ID" value="NMG19334.1"/>
    <property type="molecule type" value="Genomic_DNA"/>
</dbReference>
<dbReference type="Pfam" id="PF01909">
    <property type="entry name" value="NTP_transf_2"/>
    <property type="match status" value="1"/>
</dbReference>
<evidence type="ECO:0000259" key="10">
    <source>
        <dbReference type="Pfam" id="PF01909"/>
    </source>
</evidence>
<keyword evidence="8" id="KW-0460">Magnesium</keyword>
<dbReference type="PANTHER" id="PTHR33571">
    <property type="entry name" value="SSL8005 PROTEIN"/>
    <property type="match status" value="1"/>
</dbReference>
<keyword evidence="2" id="KW-1277">Toxin-antitoxin system</keyword>
<accession>A0ABX1P4P6</accession>
<proteinExistence type="inferred from homology"/>
<keyword evidence="6" id="KW-0547">Nucleotide-binding</keyword>
<dbReference type="InterPro" id="IPR002934">
    <property type="entry name" value="Polymerase_NTP_transf_dom"/>
</dbReference>
<dbReference type="RefSeq" id="WP_169154607.1">
    <property type="nucleotide sequence ID" value="NZ_CAWPJE010000421.1"/>
</dbReference>
<evidence type="ECO:0000256" key="9">
    <source>
        <dbReference type="ARBA" id="ARBA00038276"/>
    </source>
</evidence>
<evidence type="ECO:0000256" key="7">
    <source>
        <dbReference type="ARBA" id="ARBA00022840"/>
    </source>
</evidence>
<name>A0ABX1P4P6_9CYAN</name>
<evidence type="ECO:0000256" key="4">
    <source>
        <dbReference type="ARBA" id="ARBA00022695"/>
    </source>
</evidence>
<dbReference type="Proteomes" id="UP000718564">
    <property type="component" value="Unassembled WGS sequence"/>
</dbReference>
<keyword evidence="12" id="KW-1185">Reference proteome</keyword>
<evidence type="ECO:0000313" key="12">
    <source>
        <dbReference type="Proteomes" id="UP000718564"/>
    </source>
</evidence>
<dbReference type="CDD" id="cd05403">
    <property type="entry name" value="NT_KNTase_like"/>
    <property type="match status" value="1"/>
</dbReference>
<sequence length="96" mass="11195">MRRDEVLTILQQHWTVLKNFGVRSLSIFGSVARDEARSDSDVDILIELEPPLTFDRYMEIKFYLEDQLGTKVDLVSWRSLKPSIRDVVEKEAIRVA</sequence>
<organism evidence="11 12">
    <name type="scientific">Brasilonema bromeliae SPC951</name>
    <dbReference type="NCBI Taxonomy" id="385972"/>
    <lineage>
        <taxon>Bacteria</taxon>
        <taxon>Bacillati</taxon>
        <taxon>Cyanobacteriota</taxon>
        <taxon>Cyanophyceae</taxon>
        <taxon>Nostocales</taxon>
        <taxon>Scytonemataceae</taxon>
        <taxon>Brasilonema</taxon>
        <taxon>Bromeliae group (in: Brasilonema)</taxon>
    </lineage>
</organism>
<reference evidence="11 12" key="1">
    <citation type="submission" date="2018-06" db="EMBL/GenBank/DDBJ databases">
        <title>Comparative genomics of Brasilonema spp. strains.</title>
        <authorList>
            <person name="Alvarenga D.O."/>
            <person name="Fiore M.F."/>
            <person name="Varani A.M."/>
        </authorList>
    </citation>
    <scope>NUCLEOTIDE SEQUENCE [LARGE SCALE GENOMIC DNA]</scope>
    <source>
        <strain evidence="11 12">SPC951</strain>
    </source>
</reference>
<evidence type="ECO:0000256" key="3">
    <source>
        <dbReference type="ARBA" id="ARBA00022679"/>
    </source>
</evidence>
<keyword evidence="5" id="KW-0479">Metal-binding</keyword>
<comment type="cofactor">
    <cofactor evidence="1">
        <name>Mg(2+)</name>
        <dbReference type="ChEBI" id="CHEBI:18420"/>
    </cofactor>
</comment>
<gene>
    <name evidence="11" type="ORF">DP116_07630</name>
</gene>
<evidence type="ECO:0000256" key="6">
    <source>
        <dbReference type="ARBA" id="ARBA00022741"/>
    </source>
</evidence>
<keyword evidence="4" id="KW-0548">Nucleotidyltransferase</keyword>
<dbReference type="Gene3D" id="3.30.460.10">
    <property type="entry name" value="Beta Polymerase, domain 2"/>
    <property type="match status" value="1"/>
</dbReference>
<keyword evidence="7" id="KW-0067">ATP-binding</keyword>
<evidence type="ECO:0000256" key="1">
    <source>
        <dbReference type="ARBA" id="ARBA00001946"/>
    </source>
</evidence>
<keyword evidence="3" id="KW-0808">Transferase</keyword>
<dbReference type="InterPro" id="IPR043519">
    <property type="entry name" value="NT_sf"/>
</dbReference>
<feature type="domain" description="Polymerase nucleotidyl transferase" evidence="10">
    <location>
        <begin position="10"/>
        <end position="94"/>
    </location>
</feature>
<evidence type="ECO:0000256" key="8">
    <source>
        <dbReference type="ARBA" id="ARBA00022842"/>
    </source>
</evidence>